<keyword evidence="3" id="KW-1185">Reference proteome</keyword>
<accession>A0A840VB44</accession>
<protein>
    <submittedName>
        <fullName evidence="2">Uncharacterized protein</fullName>
    </submittedName>
</protein>
<feature type="chain" id="PRO_5032406920" evidence="1">
    <location>
        <begin position="31"/>
        <end position="248"/>
    </location>
</feature>
<keyword evidence="1" id="KW-0732">Signal</keyword>
<evidence type="ECO:0000256" key="1">
    <source>
        <dbReference type="SAM" id="SignalP"/>
    </source>
</evidence>
<dbReference type="EMBL" id="JACHFD010000005">
    <property type="protein sequence ID" value="MBB5351160.1"/>
    <property type="molecule type" value="Genomic_DNA"/>
</dbReference>
<dbReference type="RefSeq" id="WP_184017088.1">
    <property type="nucleotide sequence ID" value="NZ_JACHFD010000005.1"/>
</dbReference>
<reference evidence="2 3" key="1">
    <citation type="submission" date="2020-08" db="EMBL/GenBank/DDBJ databases">
        <title>Genomic Encyclopedia of Type Strains, Phase IV (KMG-IV): sequencing the most valuable type-strain genomes for metagenomic binning, comparative biology and taxonomic classification.</title>
        <authorList>
            <person name="Goeker M."/>
        </authorList>
    </citation>
    <scope>NUCLEOTIDE SEQUENCE [LARGE SCALE GENOMIC DNA]</scope>
    <source>
        <strain evidence="2 3">YC6886</strain>
    </source>
</reference>
<comment type="caution">
    <text evidence="2">The sequence shown here is derived from an EMBL/GenBank/DDBJ whole genome shotgun (WGS) entry which is preliminary data.</text>
</comment>
<evidence type="ECO:0000313" key="3">
    <source>
        <dbReference type="Proteomes" id="UP000557717"/>
    </source>
</evidence>
<proteinExistence type="predicted"/>
<organism evidence="2 3">
    <name type="scientific">Haloferula luteola</name>
    <dbReference type="NCBI Taxonomy" id="595692"/>
    <lineage>
        <taxon>Bacteria</taxon>
        <taxon>Pseudomonadati</taxon>
        <taxon>Verrucomicrobiota</taxon>
        <taxon>Verrucomicrobiia</taxon>
        <taxon>Verrucomicrobiales</taxon>
        <taxon>Verrucomicrobiaceae</taxon>
        <taxon>Haloferula</taxon>
    </lineage>
</organism>
<dbReference type="Proteomes" id="UP000557717">
    <property type="component" value="Unassembled WGS sequence"/>
</dbReference>
<gene>
    <name evidence="2" type="ORF">HNR46_001394</name>
</gene>
<name>A0A840VB44_9BACT</name>
<dbReference type="AlphaFoldDB" id="A0A840VB44"/>
<feature type="signal peptide" evidence="1">
    <location>
        <begin position="1"/>
        <end position="30"/>
    </location>
</feature>
<evidence type="ECO:0000313" key="2">
    <source>
        <dbReference type="EMBL" id="MBB5351160.1"/>
    </source>
</evidence>
<sequence length="248" mass="27426">MKLPTTSQRWLKNAVSSLSFLGMALSPLFAREWPTESKLESLQDSSGLWWKAITVYSVPGVFYRLEQSETLTDASWSLASSHYGNGQKWSCRLFPDPAPGVHQPDSSAQALSSTTASPLHLEHDSTPHRQVCLILEESSTGEPILSWSSLDTEVPVRWPLDGLHLDGVWKDFDTAYLYPTDDYLFGLSPRLGSPVSLTTTSPALGPADQAMISAITLLSIATFCAFREQKLPFFRTRKQGKTHHKGDG</sequence>